<dbReference type="Proteomes" id="UP000803884">
    <property type="component" value="Unassembled WGS sequence"/>
</dbReference>
<evidence type="ECO:0000313" key="3">
    <source>
        <dbReference type="EMBL" id="KAL1591079.1"/>
    </source>
</evidence>
<comment type="caution">
    <text evidence="3">The sequence shown here is derived from an EMBL/GenBank/DDBJ whole genome shotgun (WGS) entry which is preliminary data.</text>
</comment>
<proteinExistence type="predicted"/>
<dbReference type="EMBL" id="JAAQHG020000001">
    <property type="protein sequence ID" value="KAL1591079.1"/>
    <property type="molecule type" value="Genomic_DNA"/>
</dbReference>
<feature type="chain" id="PRO_5044349120" evidence="2">
    <location>
        <begin position="19"/>
        <end position="387"/>
    </location>
</feature>
<dbReference type="GeneID" id="96001876"/>
<sequence length="387" mass="38148">MGAIQAALFAIAALGVRGAPVDEPTSWQNETTSATTSTTSSDEGRVTIFAPVTMESQLSLLLPEFSTTPPAPSPVTEITQLSLEVGGSSGASWTTRRGSSGLRPIVQPTAISLDLPVTDDTGSTRTTVITIAPTAHLERSGTTLLVPIETTTRPAQPKAPHVENPGSSLDNPDPATTEPPTTSDVSPPPDVTSTAHAENSGVELVLPTEQPQSEDEASQPSNPPQTPAPTHAPAPSAIRLGTTSILAGGAPVTLDGATLSLAPSGALLLNGATVSYDAVAGAGQPEPALDTQALASLATAQASNPTGGATSAGATESGAGTVTETTSASRLTRSSSASTTGDSTGSSSASAAPAEQTDSGAGARAVAAGAWSATGLVGVLGLVVGVL</sequence>
<feature type="region of interest" description="Disordered" evidence="1">
    <location>
        <begin position="152"/>
        <end position="195"/>
    </location>
</feature>
<reference evidence="3 4" key="1">
    <citation type="journal article" date="2020" name="Microbiol. Resour. Announc.">
        <title>Draft Genome Sequence of a Cladosporium Species Isolated from the Mesophotic Ascidian Didemnum maculosum.</title>
        <authorList>
            <person name="Gioti A."/>
            <person name="Siaperas R."/>
            <person name="Nikolaivits E."/>
            <person name="Le Goff G."/>
            <person name="Ouazzani J."/>
            <person name="Kotoulas G."/>
            <person name="Topakas E."/>
        </authorList>
    </citation>
    <scope>NUCLEOTIDE SEQUENCE [LARGE SCALE GENOMIC DNA]</scope>
    <source>
        <strain evidence="3 4">TM138-S3</strain>
    </source>
</reference>
<feature type="region of interest" description="Disordered" evidence="1">
    <location>
        <begin position="301"/>
        <end position="365"/>
    </location>
</feature>
<feature type="compositionally biased region" description="Low complexity" evidence="1">
    <location>
        <begin position="31"/>
        <end position="41"/>
    </location>
</feature>
<feature type="region of interest" description="Disordered" evidence="1">
    <location>
        <begin position="20"/>
        <end position="41"/>
    </location>
</feature>
<evidence type="ECO:0000313" key="4">
    <source>
        <dbReference type="Proteomes" id="UP000803884"/>
    </source>
</evidence>
<feature type="region of interest" description="Disordered" evidence="1">
    <location>
        <begin position="208"/>
        <end position="236"/>
    </location>
</feature>
<evidence type="ECO:0000256" key="2">
    <source>
        <dbReference type="SAM" id="SignalP"/>
    </source>
</evidence>
<gene>
    <name evidence="3" type="ORF">WHR41_00432</name>
</gene>
<keyword evidence="2" id="KW-0732">Signal</keyword>
<feature type="compositionally biased region" description="Low complexity" evidence="1">
    <location>
        <begin position="301"/>
        <end position="352"/>
    </location>
</feature>
<name>A0AB34L8W7_9PEZI</name>
<keyword evidence="4" id="KW-1185">Reference proteome</keyword>
<feature type="compositionally biased region" description="Pro residues" evidence="1">
    <location>
        <begin position="221"/>
        <end position="232"/>
    </location>
</feature>
<feature type="compositionally biased region" description="Low complexity" evidence="1">
    <location>
        <begin position="176"/>
        <end position="185"/>
    </location>
</feature>
<dbReference type="AlphaFoldDB" id="A0AB34L8W7"/>
<protein>
    <submittedName>
        <fullName evidence="3">Uncharacterized protein</fullName>
    </submittedName>
</protein>
<feature type="signal peptide" evidence="2">
    <location>
        <begin position="1"/>
        <end position="18"/>
    </location>
</feature>
<evidence type="ECO:0000256" key="1">
    <source>
        <dbReference type="SAM" id="MobiDB-lite"/>
    </source>
</evidence>
<accession>A0AB34L8W7</accession>
<dbReference type="RefSeq" id="XP_069234184.1">
    <property type="nucleotide sequence ID" value="XM_069369038.1"/>
</dbReference>
<organism evidence="3 4">
    <name type="scientific">Cladosporium halotolerans</name>
    <dbReference type="NCBI Taxonomy" id="1052096"/>
    <lineage>
        <taxon>Eukaryota</taxon>
        <taxon>Fungi</taxon>
        <taxon>Dikarya</taxon>
        <taxon>Ascomycota</taxon>
        <taxon>Pezizomycotina</taxon>
        <taxon>Dothideomycetes</taxon>
        <taxon>Dothideomycetidae</taxon>
        <taxon>Cladosporiales</taxon>
        <taxon>Cladosporiaceae</taxon>
        <taxon>Cladosporium</taxon>
    </lineage>
</organism>